<sequence>MGIKNEQNKTLVLLILTVLGCKDIVQEKQIPTEPNVSIVITTNQGYKNVGTSGNTVDKTQSTFGYCSCAKLNLNETTSSRPNNSIVLFMILLNYNFSL</sequence>
<evidence type="ECO:0000313" key="2">
    <source>
        <dbReference type="Proteomes" id="UP000636004"/>
    </source>
</evidence>
<evidence type="ECO:0000313" key="1">
    <source>
        <dbReference type="EMBL" id="GGZ88087.1"/>
    </source>
</evidence>
<dbReference type="AlphaFoldDB" id="A0A918R7K3"/>
<name>A0A918R7K3_9FLAO</name>
<comment type="caution">
    <text evidence="1">The sequence shown here is derived from an EMBL/GenBank/DDBJ whole genome shotgun (WGS) entry which is preliminary data.</text>
</comment>
<keyword evidence="2" id="KW-1185">Reference proteome</keyword>
<reference evidence="1" key="1">
    <citation type="journal article" date="2014" name="Int. J. Syst. Evol. Microbiol.">
        <title>Complete genome sequence of Corynebacterium casei LMG S-19264T (=DSM 44701T), isolated from a smear-ripened cheese.</title>
        <authorList>
            <consortium name="US DOE Joint Genome Institute (JGI-PGF)"/>
            <person name="Walter F."/>
            <person name="Albersmeier A."/>
            <person name="Kalinowski J."/>
            <person name="Ruckert C."/>
        </authorList>
    </citation>
    <scope>NUCLEOTIDE SEQUENCE</scope>
    <source>
        <strain evidence="1">KCTC 12710</strain>
    </source>
</reference>
<dbReference type="PROSITE" id="PS51257">
    <property type="entry name" value="PROKAR_LIPOPROTEIN"/>
    <property type="match status" value="1"/>
</dbReference>
<gene>
    <name evidence="1" type="ORF">GCM10007028_28010</name>
</gene>
<reference evidence="1" key="2">
    <citation type="submission" date="2020-09" db="EMBL/GenBank/DDBJ databases">
        <authorList>
            <person name="Sun Q."/>
            <person name="Kim S."/>
        </authorList>
    </citation>
    <scope>NUCLEOTIDE SEQUENCE</scope>
    <source>
        <strain evidence="1">KCTC 12710</strain>
    </source>
</reference>
<proteinExistence type="predicted"/>
<dbReference type="Proteomes" id="UP000636004">
    <property type="component" value="Unassembled WGS sequence"/>
</dbReference>
<accession>A0A918R7K3</accession>
<organism evidence="1 2">
    <name type="scientific">Algibacter mikhailovii</name>
    <dbReference type="NCBI Taxonomy" id="425498"/>
    <lineage>
        <taxon>Bacteria</taxon>
        <taxon>Pseudomonadati</taxon>
        <taxon>Bacteroidota</taxon>
        <taxon>Flavobacteriia</taxon>
        <taxon>Flavobacteriales</taxon>
        <taxon>Flavobacteriaceae</taxon>
        <taxon>Algibacter</taxon>
    </lineage>
</organism>
<protein>
    <submittedName>
        <fullName evidence="1">Uncharacterized protein</fullName>
    </submittedName>
</protein>
<dbReference type="EMBL" id="BMWZ01000006">
    <property type="protein sequence ID" value="GGZ88087.1"/>
    <property type="molecule type" value="Genomic_DNA"/>
</dbReference>